<dbReference type="AlphaFoldDB" id="A0A161Z3W9"/>
<dbReference type="Proteomes" id="UP000076449">
    <property type="component" value="Chromosome IV"/>
</dbReference>
<gene>
    <name evidence="1" type="ORF">EN45_111640</name>
</gene>
<organism evidence="1">
    <name type="scientific">Penicillium chrysogenum</name>
    <name type="common">Penicillium notatum</name>
    <dbReference type="NCBI Taxonomy" id="5076"/>
    <lineage>
        <taxon>Eukaryota</taxon>
        <taxon>Fungi</taxon>
        <taxon>Dikarya</taxon>
        <taxon>Ascomycota</taxon>
        <taxon>Pezizomycotina</taxon>
        <taxon>Eurotiomycetes</taxon>
        <taxon>Eurotiomycetidae</taxon>
        <taxon>Eurotiales</taxon>
        <taxon>Aspergillaceae</taxon>
        <taxon>Penicillium</taxon>
        <taxon>Penicillium chrysogenum species complex</taxon>
    </lineage>
</organism>
<name>A0A161Z3W9_PENCH</name>
<dbReference type="EMBL" id="CM002801">
    <property type="protein sequence ID" value="KZN84046.1"/>
    <property type="molecule type" value="Genomic_DNA"/>
</dbReference>
<evidence type="ECO:0000313" key="1">
    <source>
        <dbReference type="EMBL" id="KZN84046.1"/>
    </source>
</evidence>
<proteinExistence type="predicted"/>
<reference evidence="1" key="1">
    <citation type="journal article" date="2014" name="Genome Announc.">
        <title>Complete sequencing and chromosome-scale genome assembly of the industrial progenitor strain P2niaD18 from the penicillin producer Penicillium chrysogenum.</title>
        <authorList>
            <person name="Specht T."/>
            <person name="Dahlmann T.A."/>
            <person name="Zadra I."/>
            <person name="Kurnsteiner H."/>
            <person name="Kuck U."/>
        </authorList>
    </citation>
    <scope>NUCLEOTIDE SEQUENCE [LARGE SCALE GENOMIC DNA]</scope>
    <source>
        <strain evidence="1">P2niaD18</strain>
    </source>
</reference>
<accession>A0A161Z3W9</accession>
<protein>
    <submittedName>
        <fullName evidence="1">Uncharacterized protein</fullName>
    </submittedName>
</protein>
<sequence length="392" mass="45308">MEAIGMPSVDKHTGDGLKELKASSPDSFKLFAFFSVFGTSRLSLLFLIAAIQRKRYVSGYQFPWNRRCVLPNGMFDHPSWRKISTVLKEHKLFKCEDIPGSYIQRVSIEPEVCESTLKLLDESERERLVVLAADGLQFLISYLSLTKPSATMTFIPNMECLWENVCQVNHMTDGSPNFSLATLRMFLSHFRLNEKTMDLAMKVHDHMRQRWSEHMFKHVDEERKTGEITPEKMTAIETRASQYKAEARYDKGIEVFNEVLEQPTFSEQPLRPTRLSRGRDEFYSIALREAQGFLRSELELLDPYGEPINKSTLSFTLGYVGRLLRKLGHHTEADSLSARHPDVFGDYYRSAWIALHRDKILPWLQPQLEVDRFYLNALHHAGCYPGDQCSEI</sequence>